<organism evidence="2 3">
    <name type="scientific">Flavobacterium piscinae</name>
    <dbReference type="NCBI Taxonomy" id="2506424"/>
    <lineage>
        <taxon>Bacteria</taxon>
        <taxon>Pseudomonadati</taxon>
        <taxon>Bacteroidota</taxon>
        <taxon>Flavobacteriia</taxon>
        <taxon>Flavobacteriales</taxon>
        <taxon>Flavobacteriaceae</taxon>
        <taxon>Flavobacterium</taxon>
    </lineage>
</organism>
<dbReference type="InterPro" id="IPR013783">
    <property type="entry name" value="Ig-like_fold"/>
</dbReference>
<sequence>IVVECDGTGNESDIEAWLASNGGATATDNCSDVTWTNDFNTLTNDCSTSITVIFTATDACGNTATTSATFAVQDSTAPVAPETPADVTVACASEVPATISLTATDNCAGEISAEGVDTTVAGDCPNSFVITRTWTFVDECGNETVISQTITVNDTIQPEITTEATSLVVECDGSGNQEAITAWINSNGGATATDNCSEVTWSNNFSELSNDCSTAITVIFTATDACGNTATTSATFAVQDNTAPVAPEAPAAVTVACASEVPATISLTATDNCAGEITVEGVDTTVAGDCPNSFVITRTWAFVDECGNETAISQTITVNDIVVPAFVEELPATELTVECDAIPAMATLTAIDNCGTASVVENVITEPGDCPGSYMIVRTWEATDECGNTATHQQMITVIDTTGPVASEFDSEITVNCDAIPEVPQLLFTDACSGIDDVNILFDEQITNESSASYTIVRTWIVGDNCGNNSEFTQTITVNIQDSLIRIDAESCIGDITTVNLDNLLPVGTTGGVWVDVNNTGALNGNIFSPSEVSSIGNYILQYEITQGDCPRVYEVTMNVNDDCLVFPCDAIEINNAFTPNGDALNEYFSIKNIENTECYTSNTVEIYNRWGVLVYEVENYNNNDRRFEGISEGRATLNKNAELPTGTYFYIINYTTVDGNVVNKSGYLYLTR</sequence>
<dbReference type="Gene3D" id="2.60.40.10">
    <property type="entry name" value="Immunoglobulins"/>
    <property type="match status" value="1"/>
</dbReference>
<evidence type="ECO:0000313" key="3">
    <source>
        <dbReference type="Proteomes" id="UP000289734"/>
    </source>
</evidence>
<evidence type="ECO:0000259" key="1">
    <source>
        <dbReference type="Pfam" id="PF23237"/>
    </source>
</evidence>
<dbReference type="Pfam" id="PF13585">
    <property type="entry name" value="CHU_C"/>
    <property type="match status" value="1"/>
</dbReference>
<feature type="non-terminal residue" evidence="2">
    <location>
        <position position="1"/>
    </location>
</feature>
<dbReference type="Proteomes" id="UP000289734">
    <property type="component" value="Unassembled WGS sequence"/>
</dbReference>
<accession>A0A4Q1KHV2</accession>
<protein>
    <submittedName>
        <fullName evidence="2">Gliding motility-associated C-terminal domain-containing protein</fullName>
    </submittedName>
</protein>
<dbReference type="Pfam" id="PF23237">
    <property type="entry name" value="HYR_4C"/>
    <property type="match status" value="2"/>
</dbReference>
<feature type="domain" description="HYR-like" evidence="1">
    <location>
        <begin position="247"/>
        <end position="318"/>
    </location>
</feature>
<dbReference type="RefSeq" id="WP_164975458.1">
    <property type="nucleotide sequence ID" value="NZ_SBKQ01000014.1"/>
</dbReference>
<comment type="caution">
    <text evidence="2">The sequence shown here is derived from an EMBL/GenBank/DDBJ whole genome shotgun (WGS) entry which is preliminary data.</text>
</comment>
<gene>
    <name evidence="2" type="ORF">EQG68_12745</name>
</gene>
<evidence type="ECO:0000313" key="2">
    <source>
        <dbReference type="EMBL" id="RXR29348.1"/>
    </source>
</evidence>
<dbReference type="InterPro" id="IPR057078">
    <property type="entry name" value="HYR-4C"/>
</dbReference>
<dbReference type="InterPro" id="IPR026341">
    <property type="entry name" value="T9SS_type_B"/>
</dbReference>
<keyword evidence="3" id="KW-1185">Reference proteome</keyword>
<dbReference type="EMBL" id="SBKQ01000014">
    <property type="protein sequence ID" value="RXR29348.1"/>
    <property type="molecule type" value="Genomic_DNA"/>
</dbReference>
<dbReference type="AlphaFoldDB" id="A0A4Q1KHV2"/>
<reference evidence="3" key="1">
    <citation type="submission" date="2019-01" db="EMBL/GenBank/DDBJ databases">
        <title>Cytophagaceae bacterium strain CAR-16.</title>
        <authorList>
            <person name="Chen W.-M."/>
        </authorList>
    </citation>
    <scope>NUCLEOTIDE SEQUENCE [LARGE SCALE GENOMIC DNA]</scope>
    <source>
        <strain evidence="3">ICH-30</strain>
    </source>
</reference>
<dbReference type="NCBIfam" id="TIGR04131">
    <property type="entry name" value="Bac_Flav_CTERM"/>
    <property type="match status" value="1"/>
</dbReference>
<proteinExistence type="predicted"/>
<name>A0A4Q1KHV2_9FLAO</name>
<feature type="domain" description="HYR-like" evidence="1">
    <location>
        <begin position="82"/>
        <end position="152"/>
    </location>
</feature>